<proteinExistence type="predicted"/>
<gene>
    <name evidence="1" type="ORF">HMPREF2086_00609</name>
</gene>
<dbReference type="RefSeq" id="WP_023927334.1">
    <property type="nucleotide sequence ID" value="NZ_KI669454.1"/>
</dbReference>
<dbReference type="PATRIC" id="fig|1357400.3.peg.841"/>
<protein>
    <recommendedName>
        <fullName evidence="3">TIGR04423 family type III CRISPR-associated protein</fullName>
    </recommendedName>
</protein>
<reference evidence="1 2" key="1">
    <citation type="journal article" date="2014" name="Genome Announc.">
        <title>Draft genome sequences of six enterohepatic helicobacter species isolated from humans and one from rhesus macaques.</title>
        <authorList>
            <person name="Shen Z."/>
            <person name="Sheh A."/>
            <person name="Young S.K."/>
            <person name="Abouelliel A."/>
            <person name="Ward D.V."/>
            <person name="Earl A.M."/>
            <person name="Fox J.G."/>
        </authorList>
    </citation>
    <scope>NUCLEOTIDE SEQUENCE [LARGE SCALE GENOMIC DNA]</scope>
    <source>
        <strain evidence="1 2">MIT 99-5501</strain>
    </source>
</reference>
<keyword evidence="2" id="KW-1185">Reference proteome</keyword>
<dbReference type="AlphaFoldDB" id="V8C8W0"/>
<sequence length="160" mass="18649">MKNFEELKAEFSALRESKDNFEGYILLSDKEPIILESAPLPDFDSLHNGGNFIVESALFCKERKTCICIRQINDSFLVQRFCLESYPHKNFERFITINNKVAKIAQIWEEVIDENCENLPVLKHKFSIFAGFESREFSQDFDKDLEVRDFENHNKGGENG</sequence>
<name>V8C8W0_9HELI</name>
<dbReference type="HOGENOM" id="CLU_1793834_0_0_7"/>
<dbReference type="NCBIfam" id="TIGR04423">
    <property type="entry name" value="casT3_TIGR04423"/>
    <property type="match status" value="1"/>
</dbReference>
<accession>V8C8W0</accession>
<dbReference type="EMBL" id="AZJI01000004">
    <property type="protein sequence ID" value="ETD23863.1"/>
    <property type="molecule type" value="Genomic_DNA"/>
</dbReference>
<comment type="caution">
    <text evidence="1">The sequence shown here is derived from an EMBL/GenBank/DDBJ whole genome shotgun (WGS) entry which is preliminary data.</text>
</comment>
<dbReference type="InterPro" id="IPR030955">
    <property type="entry name" value="CHP04423"/>
</dbReference>
<dbReference type="Proteomes" id="UP000018731">
    <property type="component" value="Unassembled WGS sequence"/>
</dbReference>
<evidence type="ECO:0000313" key="2">
    <source>
        <dbReference type="Proteomes" id="UP000018731"/>
    </source>
</evidence>
<organism evidence="1 2">
    <name type="scientific">Helicobacter macacae MIT 99-5501</name>
    <dbReference type="NCBI Taxonomy" id="1357400"/>
    <lineage>
        <taxon>Bacteria</taxon>
        <taxon>Pseudomonadati</taxon>
        <taxon>Campylobacterota</taxon>
        <taxon>Epsilonproteobacteria</taxon>
        <taxon>Campylobacterales</taxon>
        <taxon>Helicobacteraceae</taxon>
        <taxon>Helicobacter</taxon>
    </lineage>
</organism>
<dbReference type="STRING" id="1357400.HMPREF2086_00609"/>
<evidence type="ECO:0000313" key="1">
    <source>
        <dbReference type="EMBL" id="ETD23863.1"/>
    </source>
</evidence>
<dbReference type="OrthoDB" id="5366119at2"/>
<evidence type="ECO:0008006" key="3">
    <source>
        <dbReference type="Google" id="ProtNLM"/>
    </source>
</evidence>